<reference evidence="3 4" key="1">
    <citation type="submission" date="2023-07" db="EMBL/GenBank/DDBJ databases">
        <title>Sorghum-associated microbial communities from plants grown in Nebraska, USA.</title>
        <authorList>
            <person name="Schachtman D."/>
        </authorList>
    </citation>
    <scope>NUCLEOTIDE SEQUENCE [LARGE SCALE GENOMIC DNA]</scope>
    <source>
        <strain evidence="3 4">BE332</strain>
    </source>
</reference>
<keyword evidence="2" id="KW-1133">Transmembrane helix</keyword>
<evidence type="ECO:0000313" key="4">
    <source>
        <dbReference type="Proteomes" id="UP001239626"/>
    </source>
</evidence>
<keyword evidence="2" id="KW-0472">Membrane</keyword>
<proteinExistence type="predicted"/>
<gene>
    <name evidence="3" type="ORF">J2X26_000374</name>
</gene>
<comment type="caution">
    <text evidence="3">The sequence shown here is derived from an EMBL/GenBank/DDBJ whole genome shotgun (WGS) entry which is preliminary data.</text>
</comment>
<dbReference type="RefSeq" id="WP_307489320.1">
    <property type="nucleotide sequence ID" value="NZ_JAUSVB010000001.1"/>
</dbReference>
<feature type="transmembrane region" description="Helical" evidence="2">
    <location>
        <begin position="143"/>
        <end position="167"/>
    </location>
</feature>
<keyword evidence="2" id="KW-0812">Transmembrane</keyword>
<feature type="region of interest" description="Disordered" evidence="1">
    <location>
        <begin position="112"/>
        <end position="132"/>
    </location>
</feature>
<dbReference type="Proteomes" id="UP001239626">
    <property type="component" value="Unassembled WGS sequence"/>
</dbReference>
<keyword evidence="4" id="KW-1185">Reference proteome</keyword>
<dbReference type="EMBL" id="JAUSVB010000001">
    <property type="protein sequence ID" value="MDQ0372077.1"/>
    <property type="molecule type" value="Genomic_DNA"/>
</dbReference>
<sequence length="168" mass="17550">MTDVVDDPQTDGTIVIACPECGTPSPVHTDQRLAEDFCPTCDYPLFWARPSVAPAGVEGRTDDALRRAPGASGNATPATLACPVCAELNVPPADLFVPALCVRCGADLNPPPPPPPPPPPAPQPVIIVQPPPPPEPCGHPETWVVVLVTALVTALVVVPLTLLVIWLF</sequence>
<evidence type="ECO:0000256" key="1">
    <source>
        <dbReference type="SAM" id="MobiDB-lite"/>
    </source>
</evidence>
<evidence type="ECO:0000313" key="3">
    <source>
        <dbReference type="EMBL" id="MDQ0372077.1"/>
    </source>
</evidence>
<protein>
    <submittedName>
        <fullName evidence="3">Endogenous inhibitor of DNA gyrase (YacG/DUF329 family)</fullName>
    </submittedName>
</protein>
<organism evidence="3 4">
    <name type="scientific">Cellulomonas humilata</name>
    <dbReference type="NCBI Taxonomy" id="144055"/>
    <lineage>
        <taxon>Bacteria</taxon>
        <taxon>Bacillati</taxon>
        <taxon>Actinomycetota</taxon>
        <taxon>Actinomycetes</taxon>
        <taxon>Micrococcales</taxon>
        <taxon>Cellulomonadaceae</taxon>
        <taxon>Cellulomonas</taxon>
    </lineage>
</organism>
<name>A0ABU0EA57_9CELL</name>
<accession>A0ABU0EA57</accession>
<evidence type="ECO:0000256" key="2">
    <source>
        <dbReference type="SAM" id="Phobius"/>
    </source>
</evidence>